<evidence type="ECO:0000259" key="2">
    <source>
        <dbReference type="Pfam" id="PF04773"/>
    </source>
</evidence>
<dbReference type="OrthoDB" id="1523489at2"/>
<protein>
    <submittedName>
        <fullName evidence="4">FecR family protein</fullName>
    </submittedName>
</protein>
<keyword evidence="1" id="KW-0472">Membrane</keyword>
<evidence type="ECO:0000313" key="4">
    <source>
        <dbReference type="EMBL" id="RED97862.1"/>
    </source>
</evidence>
<dbReference type="InterPro" id="IPR012373">
    <property type="entry name" value="Ferrdict_sens_TM"/>
</dbReference>
<name>A0A3D9L1T3_MARFU</name>
<dbReference type="AlphaFoldDB" id="A0A3D9L1T3"/>
<dbReference type="PANTHER" id="PTHR30273:SF2">
    <property type="entry name" value="PROTEIN FECR"/>
    <property type="match status" value="1"/>
</dbReference>
<dbReference type="PANTHER" id="PTHR30273">
    <property type="entry name" value="PERIPLASMIC SIGNAL SENSOR AND SIGMA FACTOR ACTIVATOR FECR-RELATED"/>
    <property type="match status" value="1"/>
</dbReference>
<dbReference type="Pfam" id="PF04773">
    <property type="entry name" value="FecR"/>
    <property type="match status" value="1"/>
</dbReference>
<sequence>MKESNNILIEKWLQGTLTDEERSQLQASGELQKLERLDRAIQAFKAPAYDVEQELERALAEDSTPVVSMYRHVWKAAAVFVLITAAVVLYFFQAPQATTVMAEAQNTELHYLPDSSKVWLNAGARLTYNKEQWNENREVALTGEAFFEVRKGERFTVTSEPGTVEVLGTQFNVRSYNEYYEVACYEGSVRVANIENKIILKPNQLARSLDLAPLELRNISAMNRPAWIAEGLSQFERVPFKVVVKALETQYGITISPVDSNEMFTGSFPNNNLNVALDAVMIPVGYAYEIAGDEVILKRE</sequence>
<comment type="caution">
    <text evidence="4">The sequence shown here is derived from an EMBL/GenBank/DDBJ whole genome shotgun (WGS) entry which is preliminary data.</text>
</comment>
<evidence type="ECO:0000259" key="3">
    <source>
        <dbReference type="Pfam" id="PF16344"/>
    </source>
</evidence>
<dbReference type="GO" id="GO:0016989">
    <property type="term" value="F:sigma factor antagonist activity"/>
    <property type="evidence" value="ECO:0007669"/>
    <property type="project" value="TreeGrafter"/>
</dbReference>
<dbReference type="RefSeq" id="WP_115868394.1">
    <property type="nucleotide sequence ID" value="NZ_QREG01000011.1"/>
</dbReference>
<gene>
    <name evidence="4" type="ORF">C7460_1113</name>
</gene>
<feature type="domain" description="Protein FecR C-terminal" evidence="3">
    <location>
        <begin position="235"/>
        <end position="297"/>
    </location>
</feature>
<dbReference type="PIRSF" id="PIRSF018266">
    <property type="entry name" value="FecR"/>
    <property type="match status" value="1"/>
</dbReference>
<keyword evidence="1" id="KW-0812">Transmembrane</keyword>
<dbReference type="Gene3D" id="3.55.50.30">
    <property type="match status" value="1"/>
</dbReference>
<dbReference type="InterPro" id="IPR006860">
    <property type="entry name" value="FecR"/>
</dbReference>
<accession>A0A3D9L1T3</accession>
<feature type="domain" description="FecR protein" evidence="2">
    <location>
        <begin position="111"/>
        <end position="190"/>
    </location>
</feature>
<dbReference type="EMBL" id="QREG01000011">
    <property type="protein sequence ID" value="RED97862.1"/>
    <property type="molecule type" value="Genomic_DNA"/>
</dbReference>
<dbReference type="Gene3D" id="2.60.120.1440">
    <property type="match status" value="1"/>
</dbReference>
<keyword evidence="1" id="KW-1133">Transmembrane helix</keyword>
<evidence type="ECO:0000313" key="5">
    <source>
        <dbReference type="Proteomes" id="UP000256779"/>
    </source>
</evidence>
<reference evidence="4 5" key="1">
    <citation type="submission" date="2018-07" db="EMBL/GenBank/DDBJ databases">
        <title>Genomic Encyclopedia of Type Strains, Phase IV (KMG-IV): sequencing the most valuable type-strain genomes for metagenomic binning, comparative biology and taxonomic classification.</title>
        <authorList>
            <person name="Goeker M."/>
        </authorList>
    </citation>
    <scope>NUCLEOTIDE SEQUENCE [LARGE SCALE GENOMIC DNA]</scope>
    <source>
        <strain evidence="4 5">DSM 4134</strain>
    </source>
</reference>
<evidence type="ECO:0000256" key="1">
    <source>
        <dbReference type="SAM" id="Phobius"/>
    </source>
</evidence>
<dbReference type="Proteomes" id="UP000256779">
    <property type="component" value="Unassembled WGS sequence"/>
</dbReference>
<keyword evidence="5" id="KW-1185">Reference proteome</keyword>
<feature type="transmembrane region" description="Helical" evidence="1">
    <location>
        <begin position="73"/>
        <end position="92"/>
    </location>
</feature>
<dbReference type="Pfam" id="PF16344">
    <property type="entry name" value="FecR_C"/>
    <property type="match status" value="1"/>
</dbReference>
<proteinExistence type="predicted"/>
<dbReference type="InterPro" id="IPR032508">
    <property type="entry name" value="FecR_C"/>
</dbReference>
<organism evidence="4 5">
    <name type="scientific">Marinoscillum furvescens DSM 4134</name>
    <dbReference type="NCBI Taxonomy" id="1122208"/>
    <lineage>
        <taxon>Bacteria</taxon>
        <taxon>Pseudomonadati</taxon>
        <taxon>Bacteroidota</taxon>
        <taxon>Cytophagia</taxon>
        <taxon>Cytophagales</taxon>
        <taxon>Reichenbachiellaceae</taxon>
        <taxon>Marinoscillum</taxon>
    </lineage>
</organism>